<accession>A0ABP9HGX0</accession>
<evidence type="ECO:0000256" key="1">
    <source>
        <dbReference type="SAM" id="Phobius"/>
    </source>
</evidence>
<gene>
    <name evidence="2" type="ORF">GCM10023205_39920</name>
</gene>
<dbReference type="RefSeq" id="WP_345676917.1">
    <property type="nucleotide sequence ID" value="NZ_BAABHS010000013.1"/>
</dbReference>
<name>A0ABP9HGX0_9ACTN</name>
<feature type="transmembrane region" description="Helical" evidence="1">
    <location>
        <begin position="47"/>
        <end position="68"/>
    </location>
</feature>
<sequence>MMITARYTHTWRTALGAAGLAFVATPMAALPAGVVLCAVARFFTDWGMSLTTFVGICLTLVFAVVFLARTMVRSGELHVVMDDTGYTCEQAGKMTGTVTWATMKSVFRACGFVMFRMPGGGIAAVPESAYSPAQLAEIDAFIRARKTPQQA</sequence>
<keyword evidence="1" id="KW-0472">Membrane</keyword>
<dbReference type="Proteomes" id="UP001500466">
    <property type="component" value="Unassembled WGS sequence"/>
</dbReference>
<organism evidence="2 3">
    <name type="scientific">Yinghuangia aomiensis</name>
    <dbReference type="NCBI Taxonomy" id="676205"/>
    <lineage>
        <taxon>Bacteria</taxon>
        <taxon>Bacillati</taxon>
        <taxon>Actinomycetota</taxon>
        <taxon>Actinomycetes</taxon>
        <taxon>Kitasatosporales</taxon>
        <taxon>Streptomycetaceae</taxon>
        <taxon>Yinghuangia</taxon>
    </lineage>
</organism>
<dbReference type="EMBL" id="BAABHS010000013">
    <property type="protein sequence ID" value="GAA4970397.1"/>
    <property type="molecule type" value="Genomic_DNA"/>
</dbReference>
<evidence type="ECO:0000313" key="3">
    <source>
        <dbReference type="Proteomes" id="UP001500466"/>
    </source>
</evidence>
<keyword evidence="1" id="KW-0812">Transmembrane</keyword>
<keyword evidence="3" id="KW-1185">Reference proteome</keyword>
<proteinExistence type="predicted"/>
<comment type="caution">
    <text evidence="2">The sequence shown here is derived from an EMBL/GenBank/DDBJ whole genome shotgun (WGS) entry which is preliminary data.</text>
</comment>
<keyword evidence="1" id="KW-1133">Transmembrane helix</keyword>
<protein>
    <recommendedName>
        <fullName evidence="4">YcxB-like protein</fullName>
    </recommendedName>
</protein>
<evidence type="ECO:0008006" key="4">
    <source>
        <dbReference type="Google" id="ProtNLM"/>
    </source>
</evidence>
<evidence type="ECO:0000313" key="2">
    <source>
        <dbReference type="EMBL" id="GAA4970397.1"/>
    </source>
</evidence>
<reference evidence="3" key="1">
    <citation type="journal article" date="2019" name="Int. J. Syst. Evol. Microbiol.">
        <title>The Global Catalogue of Microorganisms (GCM) 10K type strain sequencing project: providing services to taxonomists for standard genome sequencing and annotation.</title>
        <authorList>
            <consortium name="The Broad Institute Genomics Platform"/>
            <consortium name="The Broad Institute Genome Sequencing Center for Infectious Disease"/>
            <person name="Wu L."/>
            <person name="Ma J."/>
        </authorList>
    </citation>
    <scope>NUCLEOTIDE SEQUENCE [LARGE SCALE GENOMIC DNA]</scope>
    <source>
        <strain evidence="3">JCM 17986</strain>
    </source>
</reference>